<dbReference type="CDD" id="cd00272">
    <property type="entry name" value="Chemokine_CC"/>
    <property type="match status" value="1"/>
</dbReference>
<dbReference type="Proteomes" id="UP000694558">
    <property type="component" value="Chromosome 10"/>
</dbReference>
<comment type="subcellular location">
    <subcellularLocation>
        <location evidence="1 9">Secreted</location>
    </subcellularLocation>
</comment>
<reference evidence="11 13" key="1">
    <citation type="submission" date="2017-12" db="EMBL/GenBank/DDBJ databases">
        <title>Integrating genomic resources of turbot (Scophthalmus maximus) in depth evaluation of genetic and physical mapping variation across individuals.</title>
        <authorList>
            <person name="Martinez P."/>
        </authorList>
    </citation>
    <scope>NUCLEOTIDE SEQUENCE [LARGE SCALE GENOMIC DNA]</scope>
</reference>
<name>A0A2U9BWR8_SCOMX</name>
<dbReference type="EMBL" id="CP026252">
    <property type="protein sequence ID" value="AWP07929.1"/>
    <property type="molecule type" value="Genomic_DNA"/>
</dbReference>
<dbReference type="GeneID" id="118315888"/>
<feature type="chain" id="PRO_5044515256" description="C-C motif chemokine" evidence="9">
    <location>
        <begin position="24"/>
        <end position="99"/>
    </location>
</feature>
<dbReference type="InterPro" id="IPR000827">
    <property type="entry name" value="Chemokine_CC_CS"/>
</dbReference>
<evidence type="ECO:0000313" key="13">
    <source>
        <dbReference type="Proteomes" id="UP000246464"/>
    </source>
</evidence>
<evidence type="ECO:0000256" key="7">
    <source>
        <dbReference type="ARBA" id="ARBA00044740"/>
    </source>
</evidence>
<dbReference type="KEGG" id="smau:118315888"/>
<reference evidence="12" key="3">
    <citation type="submission" date="2023-05" db="EMBL/GenBank/DDBJ databases">
        <title>High-quality long-read genome of Scophthalmus maximus.</title>
        <authorList>
            <person name="Lien S."/>
            <person name="Martinez P."/>
        </authorList>
    </citation>
    <scope>NUCLEOTIDE SEQUENCE [LARGE SCALE GENOMIC DNA]</scope>
</reference>
<dbReference type="AlphaFoldDB" id="A0A2U9BWR8"/>
<keyword evidence="5 9" id="KW-0732">Signal</keyword>
<keyword evidence="4 9" id="KW-0964">Secreted</keyword>
<dbReference type="InterPro" id="IPR036048">
    <property type="entry name" value="Interleukin_8-like_sf"/>
</dbReference>
<sequence>MAAPRMVLSMFVLMLAAITLSEGLRGTGPKKCCFHFNKNSIPQERVVGYMKTSQRCSKPAVLLTTVAGRQMCAKPSATWVKELISHLDTKSKPGDVSNL</sequence>
<evidence type="ECO:0000256" key="8">
    <source>
        <dbReference type="ARBA" id="ARBA00046726"/>
    </source>
</evidence>
<evidence type="ECO:0000313" key="12">
    <source>
        <dbReference type="Ensembl" id="ENSSMAP00000003770.1"/>
    </source>
</evidence>
<dbReference type="Ensembl" id="ENSSMAT00000003834.2">
    <property type="protein sequence ID" value="ENSSMAP00000003770.1"/>
    <property type="gene ID" value="ENSSMAG00000002348.2"/>
</dbReference>
<comment type="subunit">
    <text evidence="8">Self-associates. Also heterodimer of MIP-1-alpha(4-69) and MIP-1-beta(3-69). Interacts with CCR1.</text>
</comment>
<evidence type="ECO:0000256" key="5">
    <source>
        <dbReference type="ARBA" id="ARBA00022729"/>
    </source>
</evidence>
<dbReference type="Bgee" id="ENSSMAG00000002348">
    <property type="expression patterns" value="Expressed in pharyngeal gill and 6 other cell types or tissues"/>
</dbReference>
<dbReference type="GO" id="GO:0006955">
    <property type="term" value="P:immune response"/>
    <property type="evidence" value="ECO:0007669"/>
    <property type="project" value="InterPro"/>
</dbReference>
<accession>A0A2U9BWR8</accession>
<dbReference type="Gene3D" id="2.40.50.40">
    <property type="match status" value="1"/>
</dbReference>
<dbReference type="Proteomes" id="UP000246464">
    <property type="component" value="Chromosome 10"/>
</dbReference>
<keyword evidence="6" id="KW-1015">Disulfide bond</keyword>
<reference evidence="12" key="2">
    <citation type="submission" date="2020-05" db="EMBL/GenBank/DDBJ databases">
        <authorList>
            <person name="Moser M."/>
        </authorList>
    </citation>
    <scope>NUCLEOTIDE SEQUENCE [LARGE SCALE GENOMIC DNA]</scope>
</reference>
<protein>
    <recommendedName>
        <fullName evidence="9">C-C motif chemokine</fullName>
    </recommendedName>
</protein>
<dbReference type="RefSeq" id="XP_035499437.1">
    <property type="nucleotide sequence ID" value="XM_035643544.2"/>
</dbReference>
<keyword evidence="3 9" id="KW-0202">Cytokine</keyword>
<evidence type="ECO:0000256" key="2">
    <source>
        <dbReference type="ARBA" id="ARBA00010868"/>
    </source>
</evidence>
<evidence type="ECO:0000259" key="10">
    <source>
        <dbReference type="SMART" id="SM00199"/>
    </source>
</evidence>
<feature type="domain" description="Chemokine interleukin-8-like" evidence="10">
    <location>
        <begin position="29"/>
        <end position="87"/>
    </location>
</feature>
<dbReference type="PROSITE" id="PS00472">
    <property type="entry name" value="SMALL_CYTOKINES_CC"/>
    <property type="match status" value="1"/>
</dbReference>
<dbReference type="STRING" id="52904.ENSSMAP00000003770"/>
<dbReference type="PANTHER" id="PTHR12015">
    <property type="entry name" value="SMALL INDUCIBLE CYTOKINE A"/>
    <property type="match status" value="1"/>
</dbReference>
<dbReference type="GO" id="GO:0008009">
    <property type="term" value="F:chemokine activity"/>
    <property type="evidence" value="ECO:0007669"/>
    <property type="project" value="InterPro"/>
</dbReference>
<dbReference type="FunFam" id="2.40.50.40:FF:000002">
    <property type="entry name" value="C-C motif chemokine"/>
    <property type="match status" value="1"/>
</dbReference>
<evidence type="ECO:0000256" key="9">
    <source>
        <dbReference type="RuleBase" id="RU361150"/>
    </source>
</evidence>
<evidence type="ECO:0000313" key="11">
    <source>
        <dbReference type="EMBL" id="AWP07929.1"/>
    </source>
</evidence>
<dbReference type="OrthoDB" id="9447832at2759"/>
<evidence type="ECO:0000256" key="3">
    <source>
        <dbReference type="ARBA" id="ARBA00022514"/>
    </source>
</evidence>
<feature type="signal peptide" evidence="9">
    <location>
        <begin position="1"/>
        <end position="23"/>
    </location>
</feature>
<keyword evidence="13" id="KW-1185">Reference proteome</keyword>
<evidence type="ECO:0000256" key="6">
    <source>
        <dbReference type="ARBA" id="ARBA00023157"/>
    </source>
</evidence>
<gene>
    <name evidence="12" type="primary">LOC118315888</name>
    <name evidence="11" type="ORF">SMAX5B_001270</name>
</gene>
<reference evidence="12" key="4">
    <citation type="submission" date="2025-05" db="UniProtKB">
        <authorList>
            <consortium name="Ensembl"/>
        </authorList>
    </citation>
    <scope>IDENTIFICATION</scope>
</reference>
<dbReference type="InterPro" id="IPR001811">
    <property type="entry name" value="Chemokine_IL8-like_dom"/>
</dbReference>
<dbReference type="SUPFAM" id="SSF54117">
    <property type="entry name" value="Interleukin 8-like chemokines"/>
    <property type="match status" value="1"/>
</dbReference>
<dbReference type="GeneTree" id="ENSGT01140000282617"/>
<organism evidence="11 13">
    <name type="scientific">Scophthalmus maximus</name>
    <name type="common">Turbot</name>
    <name type="synonym">Psetta maxima</name>
    <dbReference type="NCBI Taxonomy" id="52904"/>
    <lineage>
        <taxon>Eukaryota</taxon>
        <taxon>Metazoa</taxon>
        <taxon>Chordata</taxon>
        <taxon>Craniata</taxon>
        <taxon>Vertebrata</taxon>
        <taxon>Euteleostomi</taxon>
        <taxon>Actinopterygii</taxon>
        <taxon>Neopterygii</taxon>
        <taxon>Teleostei</taxon>
        <taxon>Neoteleostei</taxon>
        <taxon>Acanthomorphata</taxon>
        <taxon>Carangaria</taxon>
        <taxon>Pleuronectiformes</taxon>
        <taxon>Pleuronectoidei</taxon>
        <taxon>Scophthalmidae</taxon>
        <taxon>Scophthalmus</taxon>
    </lineage>
</organism>
<proteinExistence type="inferred from homology"/>
<dbReference type="PANTHER" id="PTHR12015:SF183">
    <property type="entry name" value="C-C MOTIF CHEMOKINE 3"/>
    <property type="match status" value="1"/>
</dbReference>
<evidence type="ECO:0000256" key="4">
    <source>
        <dbReference type="ARBA" id="ARBA00022525"/>
    </source>
</evidence>
<dbReference type="Pfam" id="PF00048">
    <property type="entry name" value="IL8"/>
    <property type="match status" value="1"/>
</dbReference>
<dbReference type="OMA" id="IRTSQRC"/>
<evidence type="ECO:0000256" key="1">
    <source>
        <dbReference type="ARBA" id="ARBA00004613"/>
    </source>
</evidence>
<dbReference type="InterPro" id="IPR039809">
    <property type="entry name" value="Chemokine_b/g/d"/>
</dbReference>
<comment type="function">
    <text evidence="7">Monokine with inflammatory and chemokinetic properties. Binds to CCR1, CCR4 and CCR5. One of the major HIV-suppressive factors produced by CD8+ T-cells. Recombinant MIP-1-alpha induces a dose-dependent inhibition of different strains of HIV-1, HIV-2, and simian immunodeficiency virus (SIV).</text>
</comment>
<comment type="similarity">
    <text evidence="2 9">Belongs to the intercrine beta (chemokine CC) family.</text>
</comment>
<dbReference type="SMART" id="SM00199">
    <property type="entry name" value="SCY"/>
    <property type="match status" value="1"/>
</dbReference>
<dbReference type="GO" id="GO:0005615">
    <property type="term" value="C:extracellular space"/>
    <property type="evidence" value="ECO:0007669"/>
    <property type="project" value="UniProtKB-KW"/>
</dbReference>
<keyword evidence="9" id="KW-0145">Chemotaxis</keyword>